<dbReference type="Proteomes" id="UP001458880">
    <property type="component" value="Unassembled WGS sequence"/>
</dbReference>
<accession>A0AAW1JG40</accession>
<dbReference type="AlphaFoldDB" id="A0AAW1JG40"/>
<dbReference type="EMBL" id="JASPKY010000393">
    <property type="protein sequence ID" value="KAK9702401.1"/>
    <property type="molecule type" value="Genomic_DNA"/>
</dbReference>
<reference evidence="1 2" key="1">
    <citation type="journal article" date="2024" name="BMC Genomics">
        <title>De novo assembly and annotation of Popillia japonica's genome with initial clues to its potential as an invasive pest.</title>
        <authorList>
            <person name="Cucini C."/>
            <person name="Boschi S."/>
            <person name="Funari R."/>
            <person name="Cardaioli E."/>
            <person name="Iannotti N."/>
            <person name="Marturano G."/>
            <person name="Paoli F."/>
            <person name="Bruttini M."/>
            <person name="Carapelli A."/>
            <person name="Frati F."/>
            <person name="Nardi F."/>
        </authorList>
    </citation>
    <scope>NUCLEOTIDE SEQUENCE [LARGE SCALE GENOMIC DNA]</scope>
    <source>
        <strain evidence="1">DMR45628</strain>
    </source>
</reference>
<evidence type="ECO:0000313" key="1">
    <source>
        <dbReference type="EMBL" id="KAK9702401.1"/>
    </source>
</evidence>
<proteinExistence type="predicted"/>
<keyword evidence="2" id="KW-1185">Reference proteome</keyword>
<protein>
    <submittedName>
        <fullName evidence="1">Uncharacterized protein</fullName>
    </submittedName>
</protein>
<name>A0AAW1JG40_POPJA</name>
<gene>
    <name evidence="1" type="ORF">QE152_g29987</name>
</gene>
<organism evidence="1 2">
    <name type="scientific">Popillia japonica</name>
    <name type="common">Japanese beetle</name>
    <dbReference type="NCBI Taxonomy" id="7064"/>
    <lineage>
        <taxon>Eukaryota</taxon>
        <taxon>Metazoa</taxon>
        <taxon>Ecdysozoa</taxon>
        <taxon>Arthropoda</taxon>
        <taxon>Hexapoda</taxon>
        <taxon>Insecta</taxon>
        <taxon>Pterygota</taxon>
        <taxon>Neoptera</taxon>
        <taxon>Endopterygota</taxon>
        <taxon>Coleoptera</taxon>
        <taxon>Polyphaga</taxon>
        <taxon>Scarabaeiformia</taxon>
        <taxon>Scarabaeidae</taxon>
        <taxon>Rutelinae</taxon>
        <taxon>Popillia</taxon>
    </lineage>
</organism>
<evidence type="ECO:0000313" key="2">
    <source>
        <dbReference type="Proteomes" id="UP001458880"/>
    </source>
</evidence>
<comment type="caution">
    <text evidence="1">The sequence shown here is derived from an EMBL/GenBank/DDBJ whole genome shotgun (WGS) entry which is preliminary data.</text>
</comment>
<sequence>MLDAIEGFIFTADDDDDDDDDVAAIVKGPLLKDVMRIFLRIARHPRRVPVKTTVFCPGRFAFVSPNPVRID</sequence>